<dbReference type="PIRSF" id="PIRSF010252">
    <property type="entry name" value="ZapC"/>
    <property type="match status" value="1"/>
</dbReference>
<keyword evidence="9" id="KW-1185">Reference proteome</keyword>
<keyword evidence="4 5" id="KW-0131">Cell cycle</keyword>
<reference evidence="8 9" key="1">
    <citation type="submission" date="2018-09" db="EMBL/GenBank/DDBJ databases">
        <authorList>
            <person name="Wang F."/>
        </authorList>
    </citation>
    <scope>NUCLEOTIDE SEQUENCE [LARGE SCALE GENOMIC DNA]</scope>
    <source>
        <strain evidence="8 9">PLHSC7-2</strain>
    </source>
</reference>
<proteinExistence type="inferred from homology"/>
<evidence type="ECO:0000256" key="4">
    <source>
        <dbReference type="ARBA" id="ARBA00023306"/>
    </source>
</evidence>
<comment type="similarity">
    <text evidence="5">Belongs to the ZapC family.</text>
</comment>
<dbReference type="Proteomes" id="UP000283255">
    <property type="component" value="Unassembled WGS sequence"/>
</dbReference>
<keyword evidence="2 5" id="KW-0132">Cell division</keyword>
<evidence type="ECO:0000256" key="1">
    <source>
        <dbReference type="ARBA" id="ARBA00022490"/>
    </source>
</evidence>
<evidence type="ECO:0000259" key="7">
    <source>
        <dbReference type="Pfam" id="PF21083"/>
    </source>
</evidence>
<feature type="domain" description="Cell-division protein ZapC C-terminal" evidence="6">
    <location>
        <begin position="90"/>
        <end position="169"/>
    </location>
</feature>
<keyword evidence="3 5" id="KW-0717">Septation</keyword>
<dbReference type="EMBL" id="QZCH01000024">
    <property type="protein sequence ID" value="RJG41854.1"/>
    <property type="molecule type" value="Genomic_DNA"/>
</dbReference>
<evidence type="ECO:0000256" key="3">
    <source>
        <dbReference type="ARBA" id="ARBA00023210"/>
    </source>
</evidence>
<comment type="caution">
    <text evidence="8">The sequence shown here is derived from an EMBL/GenBank/DDBJ whole genome shotgun (WGS) entry which is preliminary data.</text>
</comment>
<organism evidence="8 9">
    <name type="scientific">Motilimonas pumila</name>
    <dbReference type="NCBI Taxonomy" id="2303987"/>
    <lineage>
        <taxon>Bacteria</taxon>
        <taxon>Pseudomonadati</taxon>
        <taxon>Pseudomonadota</taxon>
        <taxon>Gammaproteobacteria</taxon>
        <taxon>Alteromonadales</taxon>
        <taxon>Alteromonadales genera incertae sedis</taxon>
        <taxon>Motilimonas</taxon>
    </lineage>
</organism>
<accession>A0A418YBH6</accession>
<dbReference type="Pfam" id="PF21083">
    <property type="entry name" value="ZapC_N"/>
    <property type="match status" value="1"/>
</dbReference>
<evidence type="ECO:0000313" key="9">
    <source>
        <dbReference type="Proteomes" id="UP000283255"/>
    </source>
</evidence>
<feature type="domain" description="Cell-division protein ZapC N-terminal" evidence="7">
    <location>
        <begin position="2"/>
        <end position="89"/>
    </location>
</feature>
<dbReference type="GO" id="GO:0005737">
    <property type="term" value="C:cytoplasm"/>
    <property type="evidence" value="ECO:0007669"/>
    <property type="project" value="UniProtKB-SubCell"/>
</dbReference>
<dbReference type="InterPro" id="IPR048373">
    <property type="entry name" value="ZapC_N"/>
</dbReference>
<protein>
    <recommendedName>
        <fullName evidence="5">Cell division protein ZapC</fullName>
    </recommendedName>
</protein>
<dbReference type="InterPro" id="IPR009809">
    <property type="entry name" value="ZapC"/>
</dbReference>
<comment type="function">
    <text evidence="5">Contributes to the efficiency of the cell division process by stabilizing the polymeric form of the cell division protein FtsZ. Acts by promoting interactions between FtsZ protofilaments and suppressing the GTPase activity of FtsZ.</text>
</comment>
<evidence type="ECO:0000259" key="6">
    <source>
        <dbReference type="Pfam" id="PF07126"/>
    </source>
</evidence>
<dbReference type="GO" id="GO:0000917">
    <property type="term" value="P:division septum assembly"/>
    <property type="evidence" value="ECO:0007669"/>
    <property type="project" value="UniProtKB-KW"/>
</dbReference>
<dbReference type="Pfam" id="PF07126">
    <property type="entry name" value="ZapC_C"/>
    <property type="match status" value="1"/>
</dbReference>
<evidence type="ECO:0000256" key="2">
    <source>
        <dbReference type="ARBA" id="ARBA00022618"/>
    </source>
</evidence>
<evidence type="ECO:0000256" key="5">
    <source>
        <dbReference type="PIRNR" id="PIRNR010252"/>
    </source>
</evidence>
<name>A0A418YBH6_9GAMM</name>
<sequence>MILKPDDSWMWKFDNTQSQLSLELGSEFVFQPHLKRNKLVAFHKQTMPFSVDDAAVYYQFLDQLSNTSLPAAIKVYWILNAITGIRFHKPLMPQSWFFTPAATTEQPLQGELVLLNAPADGQAKYLILESNSQTSLCMLVDETHQLNQCKQLQQFDLIKVMNDRVNLIEHAEPLREVG</sequence>
<evidence type="ECO:0000313" key="8">
    <source>
        <dbReference type="EMBL" id="RJG41854.1"/>
    </source>
</evidence>
<dbReference type="OrthoDB" id="5765005at2"/>
<gene>
    <name evidence="8" type="ORF">D1Z90_15900</name>
</gene>
<dbReference type="InterPro" id="IPR048372">
    <property type="entry name" value="ZapC_C"/>
</dbReference>
<dbReference type="RefSeq" id="WP_119911776.1">
    <property type="nucleotide sequence ID" value="NZ_QZCH01000024.1"/>
</dbReference>
<keyword evidence="1 5" id="KW-0963">Cytoplasm</keyword>
<reference evidence="8 9" key="2">
    <citation type="submission" date="2019-01" db="EMBL/GenBank/DDBJ databases">
        <title>Motilimonas pumilus sp. nov., isolated from the gut of sea cucumber (Apostichopus japonicus).</title>
        <authorList>
            <person name="Wang F.-Q."/>
            <person name="Ren L.-H."/>
            <person name="Lin Y.-W."/>
            <person name="Sun G.-H."/>
            <person name="Du Z.-J."/>
            <person name="Zhao J.-X."/>
            <person name="Liu X.-J."/>
            <person name="Liu L.-J."/>
        </authorList>
    </citation>
    <scope>NUCLEOTIDE SEQUENCE [LARGE SCALE GENOMIC DNA]</scope>
    <source>
        <strain evidence="8 9">PLHSC7-2</strain>
    </source>
</reference>
<comment type="subcellular location">
    <subcellularLocation>
        <location evidence="5">Cytoplasm</location>
    </subcellularLocation>
</comment>
<dbReference type="AlphaFoldDB" id="A0A418YBH6"/>